<dbReference type="KEGG" id="nsn:EXE58_04355"/>
<dbReference type="RefSeq" id="WP_135266740.1">
    <property type="nucleotide sequence ID" value="NZ_CP038436.1"/>
</dbReference>
<accession>A0A4P7IGC0</accession>
<dbReference type="AlphaFoldDB" id="A0A4P7IGC0"/>
<organism evidence="1 2">
    <name type="scientific">Nocardioides seonyuensis</name>
    <dbReference type="NCBI Taxonomy" id="2518371"/>
    <lineage>
        <taxon>Bacteria</taxon>
        <taxon>Bacillati</taxon>
        <taxon>Actinomycetota</taxon>
        <taxon>Actinomycetes</taxon>
        <taxon>Propionibacteriales</taxon>
        <taxon>Nocardioidaceae</taxon>
        <taxon>Nocardioides</taxon>
    </lineage>
</organism>
<dbReference type="PROSITE" id="PS51257">
    <property type="entry name" value="PROKAR_LIPOPROTEIN"/>
    <property type="match status" value="1"/>
</dbReference>
<protein>
    <submittedName>
        <fullName evidence="1">Uncharacterized protein</fullName>
    </submittedName>
</protein>
<evidence type="ECO:0000313" key="2">
    <source>
        <dbReference type="Proteomes" id="UP000294853"/>
    </source>
</evidence>
<sequence length="167" mass="17521">MMTRRTLHPLVVGVLPWALVLGLAGCSSDPEVEGDGAPASSSPSEIMTTSSETLELTVEPPPGQPKCMVPNVEALSTQDTAFEGTVTEVADGVATLSVQEWYSEDAGPETVSVSTPSEQLQDLLVAVDFQEGRTYLVSSLDGRVSLCGFTAESNPRLEALYAAAFVG</sequence>
<evidence type="ECO:0000313" key="1">
    <source>
        <dbReference type="EMBL" id="QBX54771.1"/>
    </source>
</evidence>
<name>A0A4P7IGC0_9ACTN</name>
<gene>
    <name evidence="1" type="ORF">EXE58_04355</name>
</gene>
<proteinExistence type="predicted"/>
<reference evidence="1 2" key="1">
    <citation type="submission" date="2019-03" db="EMBL/GenBank/DDBJ databases">
        <title>Three New Species of Nocardioides, Nocardioides euryhalodurans sp. nov., Nocardioides seonyuensis sp. nov. and Nocardioides eburneoflavus sp. nov. Iolated from Soil.</title>
        <authorList>
            <person name="Roh S.G."/>
            <person name="Lee C."/>
            <person name="Kim M.-K."/>
            <person name="Kim S.B."/>
        </authorList>
    </citation>
    <scope>NUCLEOTIDE SEQUENCE [LARGE SCALE GENOMIC DNA]</scope>
    <source>
        <strain evidence="1 2">MMS17-SY207-3</strain>
    </source>
</reference>
<dbReference type="OrthoDB" id="5117757at2"/>
<dbReference type="Proteomes" id="UP000294853">
    <property type="component" value="Chromosome"/>
</dbReference>
<keyword evidence="2" id="KW-1185">Reference proteome</keyword>
<dbReference type="EMBL" id="CP038436">
    <property type="protein sequence ID" value="QBX54771.1"/>
    <property type="molecule type" value="Genomic_DNA"/>
</dbReference>